<sequence>MKRQQRENFGFSRSNSDKFEIQRNNYQQNFPTRSVRSSNVLQYSLPAAIYSVNRMQSRETSDNKSSTDGNISMSELLNSNKKNVAKFYCDIEAALAGELSDVEDSEEQTVLPDRKSKKLSSGNVTLRMRESLAKETVSLVEEQLRKDKQLEGRVVRYPNAKPLALNVIHKVYVIRLEGAYAWVRLYDGKRPPCFDASDVVLNATQSLEWMELFPGTPCVVLTRLNPLDMVNDGIARERTEFESYARAVIEECHETTQTVTVRLVDFGFRLTELDVAAIKPLTVAFDGPPLAFRLQIDLLPKQQKGSLYRYATLGVRLTATREKQFLCWRRTWKTIDVKKQNWNIEKSDRSSSTKSFEMNNLNGQHRASSCFGLVTRVFVSSWLNKEHKSAGGRGIEAALCGIAERHSD</sequence>
<dbReference type="EMBL" id="UYRX01000657">
    <property type="protein sequence ID" value="VDK85045.1"/>
    <property type="molecule type" value="Genomic_DNA"/>
</dbReference>
<evidence type="ECO:0000313" key="2">
    <source>
        <dbReference type="EMBL" id="VDK85045.1"/>
    </source>
</evidence>
<evidence type="ECO:0000313" key="3">
    <source>
        <dbReference type="Proteomes" id="UP000277928"/>
    </source>
</evidence>
<dbReference type="AlphaFoldDB" id="A0A3P6TUG3"/>
<keyword evidence="3" id="KW-1185">Reference proteome</keyword>
<reference evidence="2 3" key="1">
    <citation type="submission" date="2018-08" db="EMBL/GenBank/DDBJ databases">
        <authorList>
            <person name="Laetsch R D."/>
            <person name="Stevens L."/>
            <person name="Kumar S."/>
            <person name="Blaxter L. M."/>
        </authorList>
    </citation>
    <scope>NUCLEOTIDE SEQUENCE [LARGE SCALE GENOMIC DNA]</scope>
</reference>
<accession>A0A3P6TUG3</accession>
<gene>
    <name evidence="2" type="ORF">NLS_LOCUS6936</name>
</gene>
<evidence type="ECO:0000256" key="1">
    <source>
        <dbReference type="SAM" id="MobiDB-lite"/>
    </source>
</evidence>
<dbReference type="OrthoDB" id="5842634at2759"/>
<organism evidence="2 3">
    <name type="scientific">Litomosoides sigmodontis</name>
    <name type="common">Filarial nematode worm</name>
    <dbReference type="NCBI Taxonomy" id="42156"/>
    <lineage>
        <taxon>Eukaryota</taxon>
        <taxon>Metazoa</taxon>
        <taxon>Ecdysozoa</taxon>
        <taxon>Nematoda</taxon>
        <taxon>Chromadorea</taxon>
        <taxon>Rhabditida</taxon>
        <taxon>Spirurina</taxon>
        <taxon>Spiruromorpha</taxon>
        <taxon>Filarioidea</taxon>
        <taxon>Onchocercidae</taxon>
        <taxon>Litomosoides</taxon>
    </lineage>
</organism>
<proteinExistence type="predicted"/>
<protein>
    <submittedName>
        <fullName evidence="2">Uncharacterized protein</fullName>
    </submittedName>
</protein>
<dbReference type="Proteomes" id="UP000277928">
    <property type="component" value="Unassembled WGS sequence"/>
</dbReference>
<feature type="region of interest" description="Disordered" evidence="1">
    <location>
        <begin position="1"/>
        <end position="20"/>
    </location>
</feature>
<dbReference type="OMA" id="TEFESYA"/>
<name>A0A3P6TUG3_LITSI</name>